<dbReference type="SUPFAM" id="SSF53474">
    <property type="entry name" value="alpha/beta-Hydrolases"/>
    <property type="match status" value="1"/>
</dbReference>
<keyword evidence="3" id="KW-1185">Reference proteome</keyword>
<proteinExistence type="predicted"/>
<dbReference type="InterPro" id="IPR022742">
    <property type="entry name" value="Hydrolase_4"/>
</dbReference>
<reference evidence="2 3" key="1">
    <citation type="submission" date="2022-01" db="EMBL/GenBank/DDBJ databases">
        <title>Desulfofustis limnae sp. nov., a novel mesophilic sulfate-reducing bacterium isolated from marsh soil.</title>
        <authorList>
            <person name="Watanabe M."/>
            <person name="Takahashi A."/>
            <person name="Kojima H."/>
            <person name="Fukui M."/>
        </authorList>
    </citation>
    <scope>NUCLEOTIDE SEQUENCE [LARGE SCALE GENOMIC DNA]</scope>
    <source>
        <strain evidence="2 3">PPLL</strain>
    </source>
</reference>
<evidence type="ECO:0000259" key="1">
    <source>
        <dbReference type="Pfam" id="PF12146"/>
    </source>
</evidence>
<accession>A0ABN6M401</accession>
<evidence type="ECO:0000313" key="3">
    <source>
        <dbReference type="Proteomes" id="UP000830055"/>
    </source>
</evidence>
<dbReference type="Pfam" id="PF12146">
    <property type="entry name" value="Hydrolase_4"/>
    <property type="match status" value="1"/>
</dbReference>
<name>A0ABN6M401_9BACT</name>
<feature type="domain" description="Serine aminopeptidase S33" evidence="1">
    <location>
        <begin position="63"/>
        <end position="178"/>
    </location>
</feature>
<dbReference type="EMBL" id="AP025516">
    <property type="protein sequence ID" value="BDD87623.1"/>
    <property type="molecule type" value="Genomic_DNA"/>
</dbReference>
<dbReference type="Gene3D" id="3.40.50.1820">
    <property type="entry name" value="alpha/beta hydrolase"/>
    <property type="match status" value="1"/>
</dbReference>
<dbReference type="Proteomes" id="UP000830055">
    <property type="component" value="Chromosome"/>
</dbReference>
<dbReference type="InterPro" id="IPR029058">
    <property type="entry name" value="AB_hydrolase_fold"/>
</dbReference>
<sequence length="285" mass="31690">MTHAVEAPDKISEVPCFFSHETGAALFGVIYHPVGESDRMEGFVFVDAFAEEKLWAQRVMVSYARRLARLGYTVLRFDFRGHGDSDGRFEETSVSSRLADIRCAAGFLREQTGGRLQNINLLGLRFGATLALLAARDLPGVRRLVLWEPVINGAKYMKELLRSNLVTQTAVYKAIRFTRDDLVEQMKQGGTVNSEGYLLSYTLYAEAEAIDLLAAEGGTQAATLLVQIGSPGQPVKRDFVAMQERLARCRAVAVAEESFWREIKTYYAEAGALFQETTAWLEGKS</sequence>
<organism evidence="2 3">
    <name type="scientific">Desulfofustis limnaeus</name>
    <dbReference type="NCBI Taxonomy" id="2740163"/>
    <lineage>
        <taxon>Bacteria</taxon>
        <taxon>Pseudomonadati</taxon>
        <taxon>Thermodesulfobacteriota</taxon>
        <taxon>Desulfobulbia</taxon>
        <taxon>Desulfobulbales</taxon>
        <taxon>Desulfocapsaceae</taxon>
        <taxon>Desulfofustis</taxon>
    </lineage>
</organism>
<protein>
    <recommendedName>
        <fullName evidence="1">Serine aminopeptidase S33 domain-containing protein</fullName>
    </recommendedName>
</protein>
<gene>
    <name evidence="2" type="ORF">DPPLL_19880</name>
</gene>
<evidence type="ECO:0000313" key="2">
    <source>
        <dbReference type="EMBL" id="BDD87623.1"/>
    </source>
</evidence>
<dbReference type="RefSeq" id="WP_284151045.1">
    <property type="nucleotide sequence ID" value="NZ_AP025516.1"/>
</dbReference>